<dbReference type="AlphaFoldDB" id="A0A371I844"/>
<organism evidence="1 2">
    <name type="scientific">Mucuna pruriens</name>
    <name type="common">Velvet bean</name>
    <name type="synonym">Dolichos pruriens</name>
    <dbReference type="NCBI Taxonomy" id="157652"/>
    <lineage>
        <taxon>Eukaryota</taxon>
        <taxon>Viridiplantae</taxon>
        <taxon>Streptophyta</taxon>
        <taxon>Embryophyta</taxon>
        <taxon>Tracheophyta</taxon>
        <taxon>Spermatophyta</taxon>
        <taxon>Magnoliopsida</taxon>
        <taxon>eudicotyledons</taxon>
        <taxon>Gunneridae</taxon>
        <taxon>Pentapetalae</taxon>
        <taxon>rosids</taxon>
        <taxon>fabids</taxon>
        <taxon>Fabales</taxon>
        <taxon>Fabaceae</taxon>
        <taxon>Papilionoideae</taxon>
        <taxon>50 kb inversion clade</taxon>
        <taxon>NPAAA clade</taxon>
        <taxon>indigoferoid/millettioid clade</taxon>
        <taxon>Phaseoleae</taxon>
        <taxon>Mucuna</taxon>
    </lineage>
</organism>
<protein>
    <submittedName>
        <fullName evidence="1">Uncharacterized protein</fullName>
    </submittedName>
</protein>
<dbReference type="EMBL" id="QJKJ01000684">
    <property type="protein sequence ID" value="RDY11220.1"/>
    <property type="molecule type" value="Genomic_DNA"/>
</dbReference>
<reference evidence="1" key="1">
    <citation type="submission" date="2018-05" db="EMBL/GenBank/DDBJ databases">
        <title>Draft genome of Mucuna pruriens seed.</title>
        <authorList>
            <person name="Nnadi N.E."/>
            <person name="Vos R."/>
            <person name="Hasami M.H."/>
            <person name="Devisetty U.K."/>
            <person name="Aguiy J.C."/>
        </authorList>
    </citation>
    <scope>NUCLEOTIDE SEQUENCE [LARGE SCALE GENOMIC DNA]</scope>
    <source>
        <strain evidence="1">JCA_2017</strain>
    </source>
</reference>
<comment type="caution">
    <text evidence="1">The sequence shown here is derived from an EMBL/GenBank/DDBJ whole genome shotgun (WGS) entry which is preliminary data.</text>
</comment>
<keyword evidence="2" id="KW-1185">Reference proteome</keyword>
<sequence>MGTTHSYYAQRVQEVESLKKVTHREMIQNLKQISRNYMIYSSIHEIWKNLIEIYSMKKDFAVCYDIEKYYGTLNELGLSWTNIKD</sequence>
<gene>
    <name evidence="1" type="ORF">CR513_04154</name>
</gene>
<dbReference type="Proteomes" id="UP000257109">
    <property type="component" value="Unassembled WGS sequence"/>
</dbReference>
<proteinExistence type="predicted"/>
<name>A0A371I844_MUCPR</name>
<evidence type="ECO:0000313" key="1">
    <source>
        <dbReference type="EMBL" id="RDY11220.1"/>
    </source>
</evidence>
<feature type="non-terminal residue" evidence="1">
    <location>
        <position position="1"/>
    </location>
</feature>
<accession>A0A371I844</accession>
<dbReference type="OrthoDB" id="5544992at2759"/>
<evidence type="ECO:0000313" key="2">
    <source>
        <dbReference type="Proteomes" id="UP000257109"/>
    </source>
</evidence>